<evidence type="ECO:0000259" key="3">
    <source>
        <dbReference type="Pfam" id="PF08338"/>
    </source>
</evidence>
<feature type="domain" description="DUF1731" evidence="3">
    <location>
        <begin position="252"/>
        <end position="297"/>
    </location>
</feature>
<sequence length="317" mass="33017">MRVAITGSTGLIGSALTRSLLADGHRVLRLTRGRTPAPAADGSESAPWEPGARLDPAVLAGVDAVVHLAGAGVGDRRWTAAYKQEIRLSRLQGTRTVAEACAEAGRPPRVLISASATGYYGDTGDRVVTEADPAGDDFLASVCVGWESAAAPAERAGVRVVHPRTGLVVSADGGAWGRLFPLFRFGLGGRLGSGDQFWPFISLPDHIAALRHAIDHDDIAGPLNFTAPEPLTNREITRATGRILHRPTVAAVPAFALRAVLGEFSEGITGSCRAVPAALLKSGFTFRQPGIDEALRAALSQGRHLAAGPGGRSGLPR</sequence>
<dbReference type="InterPro" id="IPR010099">
    <property type="entry name" value="SDR39U1"/>
</dbReference>
<evidence type="ECO:0000256" key="1">
    <source>
        <dbReference type="ARBA" id="ARBA00009353"/>
    </source>
</evidence>
<comment type="similarity">
    <text evidence="1">Belongs to the NAD(P)-dependent epimerase/dehydratase family. SDR39U1 subfamily.</text>
</comment>
<keyword evidence="5" id="KW-1185">Reference proteome</keyword>
<reference evidence="4" key="2">
    <citation type="submission" date="2020-09" db="EMBL/GenBank/DDBJ databases">
        <authorList>
            <person name="Sun Q."/>
            <person name="Zhou Y."/>
        </authorList>
    </citation>
    <scope>NUCLEOTIDE SEQUENCE</scope>
    <source>
        <strain evidence="4">CGMCC 4.7110</strain>
    </source>
</reference>
<dbReference type="InterPro" id="IPR013549">
    <property type="entry name" value="DUF1731"/>
</dbReference>
<dbReference type="AlphaFoldDB" id="A0A917XPK7"/>
<organism evidence="4 5">
    <name type="scientific">Streptomyces fuscichromogenes</name>
    <dbReference type="NCBI Taxonomy" id="1324013"/>
    <lineage>
        <taxon>Bacteria</taxon>
        <taxon>Bacillati</taxon>
        <taxon>Actinomycetota</taxon>
        <taxon>Actinomycetes</taxon>
        <taxon>Kitasatosporales</taxon>
        <taxon>Streptomycetaceae</taxon>
        <taxon>Streptomyces</taxon>
    </lineage>
</organism>
<dbReference type="InterPro" id="IPR001509">
    <property type="entry name" value="Epimerase_deHydtase"/>
</dbReference>
<dbReference type="NCBIfam" id="TIGR01777">
    <property type="entry name" value="yfcH"/>
    <property type="match status" value="1"/>
</dbReference>
<dbReference type="SUPFAM" id="SSF51735">
    <property type="entry name" value="NAD(P)-binding Rossmann-fold domains"/>
    <property type="match status" value="1"/>
</dbReference>
<protein>
    <submittedName>
        <fullName evidence="4">Epimerase</fullName>
    </submittedName>
</protein>
<dbReference type="RefSeq" id="WP_189269250.1">
    <property type="nucleotide sequence ID" value="NZ_BMML01000042.1"/>
</dbReference>
<gene>
    <name evidence="4" type="ORF">GCM10011578_095440</name>
</gene>
<dbReference type="PANTHER" id="PTHR11092">
    <property type="entry name" value="SUGAR NUCLEOTIDE EPIMERASE RELATED"/>
    <property type="match status" value="1"/>
</dbReference>
<comment type="caution">
    <text evidence="4">The sequence shown here is derived from an EMBL/GenBank/DDBJ whole genome shotgun (WGS) entry which is preliminary data.</text>
</comment>
<accession>A0A917XPK7</accession>
<dbReference type="Pfam" id="PF01370">
    <property type="entry name" value="Epimerase"/>
    <property type="match status" value="1"/>
</dbReference>
<feature type="domain" description="NAD-dependent epimerase/dehydratase" evidence="2">
    <location>
        <begin position="3"/>
        <end position="217"/>
    </location>
</feature>
<name>A0A917XPK7_9ACTN</name>
<evidence type="ECO:0000259" key="2">
    <source>
        <dbReference type="Pfam" id="PF01370"/>
    </source>
</evidence>
<evidence type="ECO:0000313" key="4">
    <source>
        <dbReference type="EMBL" id="GGN44464.1"/>
    </source>
</evidence>
<dbReference type="EMBL" id="BMML01000042">
    <property type="protein sequence ID" value="GGN44464.1"/>
    <property type="molecule type" value="Genomic_DNA"/>
</dbReference>
<evidence type="ECO:0000313" key="5">
    <source>
        <dbReference type="Proteomes" id="UP000653411"/>
    </source>
</evidence>
<dbReference type="Gene3D" id="3.40.50.720">
    <property type="entry name" value="NAD(P)-binding Rossmann-like Domain"/>
    <property type="match status" value="1"/>
</dbReference>
<proteinExistence type="inferred from homology"/>
<dbReference type="Pfam" id="PF08338">
    <property type="entry name" value="DUF1731"/>
    <property type="match status" value="1"/>
</dbReference>
<dbReference type="PANTHER" id="PTHR11092:SF0">
    <property type="entry name" value="EPIMERASE FAMILY PROTEIN SDR39U1"/>
    <property type="match status" value="1"/>
</dbReference>
<dbReference type="Proteomes" id="UP000653411">
    <property type="component" value="Unassembled WGS sequence"/>
</dbReference>
<reference evidence="4" key="1">
    <citation type="journal article" date="2014" name="Int. J. Syst. Evol. Microbiol.">
        <title>Complete genome sequence of Corynebacterium casei LMG S-19264T (=DSM 44701T), isolated from a smear-ripened cheese.</title>
        <authorList>
            <consortium name="US DOE Joint Genome Institute (JGI-PGF)"/>
            <person name="Walter F."/>
            <person name="Albersmeier A."/>
            <person name="Kalinowski J."/>
            <person name="Ruckert C."/>
        </authorList>
    </citation>
    <scope>NUCLEOTIDE SEQUENCE</scope>
    <source>
        <strain evidence="4">CGMCC 4.7110</strain>
    </source>
</reference>
<dbReference type="InterPro" id="IPR036291">
    <property type="entry name" value="NAD(P)-bd_dom_sf"/>
</dbReference>